<evidence type="ECO:0000313" key="2">
    <source>
        <dbReference type="EMBL" id="EJF75837.1"/>
    </source>
</evidence>
<dbReference type="AlphaFoldDB" id="J1IW32"/>
<dbReference type="Proteomes" id="UP000008761">
    <property type="component" value="Unassembled WGS sequence"/>
</dbReference>
<dbReference type="STRING" id="1094551.MEC_00392"/>
<reference evidence="2 3" key="1">
    <citation type="submission" date="2012-03" db="EMBL/GenBank/DDBJ databases">
        <title>The Genome Sequence of Bartonella alsatica IBS 382.</title>
        <authorList>
            <consortium name="The Broad Institute Genome Sequencing Platform"/>
            <consortium name="The Broad Institute Genome Sequencing Center for Infectious Disease"/>
            <person name="Feldgarden M."/>
            <person name="Kirby J."/>
            <person name="Kosoy M."/>
            <person name="Birtles R."/>
            <person name="Probert W.S."/>
            <person name="Chiaraviglio L."/>
            <person name="Young S.K."/>
            <person name="Zeng Q."/>
            <person name="Gargeya S."/>
            <person name="Fitzgerald M."/>
            <person name="Haas B."/>
            <person name="Abouelleil A."/>
            <person name="Alvarado L."/>
            <person name="Arachchi H.M."/>
            <person name="Berlin A."/>
            <person name="Chapman S.B."/>
            <person name="Gearin G."/>
            <person name="Goldberg J."/>
            <person name="Griggs A."/>
            <person name="Gujja S."/>
            <person name="Hansen M."/>
            <person name="Heiman D."/>
            <person name="Howarth C."/>
            <person name="Larimer J."/>
            <person name="Lui A."/>
            <person name="MacDonald P.J.P."/>
            <person name="McCowen C."/>
            <person name="Montmayeur A."/>
            <person name="Murphy C."/>
            <person name="Neiman D."/>
            <person name="Pearson M."/>
            <person name="Priest M."/>
            <person name="Roberts A."/>
            <person name="Saif S."/>
            <person name="Shea T."/>
            <person name="Sisk P."/>
            <person name="Stolte C."/>
            <person name="Sykes S."/>
            <person name="Wortman J."/>
            <person name="Nusbaum C."/>
            <person name="Birren B."/>
        </authorList>
    </citation>
    <scope>NUCLEOTIDE SEQUENCE [LARGE SCALE GENOMIC DNA]</scope>
    <source>
        <strain evidence="2 3">IBS 382</strain>
    </source>
</reference>
<dbReference type="eggNOG" id="ENOG502ZBP8">
    <property type="taxonomic scope" value="Bacteria"/>
</dbReference>
<proteinExistence type="predicted"/>
<name>J1IW32_9HYPH</name>
<keyword evidence="1" id="KW-0812">Transmembrane</keyword>
<organism evidence="2 3">
    <name type="scientific">Bartonella alsatica IBS 382</name>
    <dbReference type="NCBI Taxonomy" id="1094551"/>
    <lineage>
        <taxon>Bacteria</taxon>
        <taxon>Pseudomonadati</taxon>
        <taxon>Pseudomonadota</taxon>
        <taxon>Alphaproteobacteria</taxon>
        <taxon>Hyphomicrobiales</taxon>
        <taxon>Bartonellaceae</taxon>
        <taxon>Bartonella</taxon>
    </lineage>
</organism>
<keyword evidence="1" id="KW-0472">Membrane</keyword>
<protein>
    <submittedName>
        <fullName evidence="2">Uncharacterized protein</fullName>
    </submittedName>
</protein>
<dbReference type="HOGENOM" id="CLU_058985_0_0_5"/>
<dbReference type="PATRIC" id="fig|1094551.3.peg.448"/>
<evidence type="ECO:0000313" key="3">
    <source>
        <dbReference type="Proteomes" id="UP000008761"/>
    </source>
</evidence>
<evidence type="ECO:0000256" key="1">
    <source>
        <dbReference type="SAM" id="Phobius"/>
    </source>
</evidence>
<feature type="transmembrane region" description="Helical" evidence="1">
    <location>
        <begin position="6"/>
        <end position="24"/>
    </location>
</feature>
<keyword evidence="1" id="KW-1133">Transmembrane helix</keyword>
<comment type="caution">
    <text evidence="2">The sequence shown here is derived from an EMBL/GenBank/DDBJ whole genome shotgun (WGS) entry which is preliminary data.</text>
</comment>
<gene>
    <name evidence="2" type="ORF">MEC_00392</name>
</gene>
<sequence>MLCRHVVVVLVFQFRMMTLVILFLEKIITLVNNVKMGILTKILRRLLCLCGALTLLVWSDSVFSEEDRNQNYQQKQSTNFILKSQDREKENLVSHTKLILHARLKNNSEDIVKGLVWRIYAPILGIDNKLPLIATYEGGSARFDLEPGSYLVHVSFGHASAVHHVSLESGQSLVKNFNLEAGGVILNATLLNGIINEKELRFTIYEDEKENDDTGVILSNIKPQSIVRLKTGRYHLASHYGSVNAIVRSDIQVDAGKITEVTLEHQAAQIVLKLVRQEGGEALADTSWSITNDSGDIVYETVGAYVSLVLAEGEYIAIAKNKYKIYQKVFSVVSGHDEDISVVANAQNMQRIDEGID</sequence>
<accession>J1IW32</accession>
<dbReference type="EMBL" id="AIME01000003">
    <property type="protein sequence ID" value="EJF75837.1"/>
    <property type="molecule type" value="Genomic_DNA"/>
</dbReference>